<keyword evidence="1" id="KW-0614">Plasmid</keyword>
<dbReference type="RefSeq" id="WP_058697641.1">
    <property type="nucleotide sequence ID" value="NZ_CP062805.1"/>
</dbReference>
<dbReference type="AlphaFoldDB" id="A0A643G1W3"/>
<proteinExistence type="predicted"/>
<geneLocation type="plasmid" evidence="1 2">
    <name>pRK1-1</name>
</geneLocation>
<accession>A0A643G1W3</accession>
<dbReference type="GeneID" id="98406544"/>
<protein>
    <recommendedName>
        <fullName evidence="3">CHAT domain-containing protein</fullName>
    </recommendedName>
</protein>
<gene>
    <name evidence="1" type="ORF">F7R26_036850</name>
</gene>
<evidence type="ECO:0000313" key="1">
    <source>
        <dbReference type="EMBL" id="QOT81595.1"/>
    </source>
</evidence>
<sequence length="861" mass="93930">MDKKDKDIQWLGEEDAYLGPAARAGLGILFESNDWTWWNDPGDARDALERAVPKSGLAKWGGDASVMEADKWVDPLVAISIARAFASLNRRGPLCIKVVRSVWSWPGHAETVNSVALELSTVVGPERVFADWPRNTRPRFPLTATEQSPLRVIAGTRFALDRLRSDEVLPRHVVWRPDAKVADIVVAESLAALGDMVAARVVILYGRQGGNLLAQIESLRDRFSAQCVIHVDVDDGQITEWLRLQLTSWGEFGLPLGDAIEEANAQSNASGRILASTQTFIVGSARFLRQSLIKERRGDYLGLTHAQRAAPSPEVLLDAPELTPFLPTIDGERPGTDAKRHVPPMERVLDSRVRQGHRELETWPLHGVVDIVVDIRLRTPLHSLRPAFPEQQVEWDGDSKVLMVHLLEIGSAPVTRPLTVRRTGDSEAVTFSREIRNGPVDLRLVVSDGARILQTARLQSAPGEAIHFFIENVVTPVHRKKQNFDLALLVNDSLGNQPSVALITAEGEAIFSPLTDTDTEKARKKLLAILQQAVVDPETPLAPMLLDLANQGSLLLSSLRELVPTWPGQLTRVQLVTQSNAFFPIEYLYEGTVPESSDAELCSQRHGCLKSGHAIPGCPIREAAVQLCPMGFVGVSAIVERHTWKPGLPAPLWRPAAPGARTRLEIKDLSTVAFAASDRADDFKDEDVAPHAVVRLADIEKSLGVQRLPTWAHWKARVAEQSPSLLLLVVHMENTQLFLEEEVGLNLAGISRMHVGMGAPVAITIGCSTGYGDLPGGTLPTVLLRHGARMVVAAMTDVLGRHANRAARDLAIGFLSAAKSPTPVLVGEIMGTLRRKFLADEIALGLALVAFGDADTVLGNK</sequence>
<dbReference type="Proteomes" id="UP000397656">
    <property type="component" value="Plasmid pRK1-1"/>
</dbReference>
<name>A0A643G1W3_9BURK</name>
<evidence type="ECO:0008006" key="3">
    <source>
        <dbReference type="Google" id="ProtNLM"/>
    </source>
</evidence>
<dbReference type="EMBL" id="CP062805">
    <property type="protein sequence ID" value="QOT81595.1"/>
    <property type="molecule type" value="Genomic_DNA"/>
</dbReference>
<organism evidence="1 2">
    <name type="scientific">Cupriavidus basilensis</name>
    <dbReference type="NCBI Taxonomy" id="68895"/>
    <lineage>
        <taxon>Bacteria</taxon>
        <taxon>Pseudomonadati</taxon>
        <taxon>Pseudomonadota</taxon>
        <taxon>Betaproteobacteria</taxon>
        <taxon>Burkholderiales</taxon>
        <taxon>Burkholderiaceae</taxon>
        <taxon>Cupriavidus</taxon>
    </lineage>
</organism>
<reference evidence="1 2" key="1">
    <citation type="submission" date="2020-10" db="EMBL/GenBank/DDBJ databases">
        <title>Complete genome sequence of Cupriavidus basilensis CCUG 49340T.</title>
        <authorList>
            <person name="Salva-Serra F."/>
            <person name="Donoso R.A."/>
            <person name="Cho K.H."/>
            <person name="Yoo J.A."/>
            <person name="Lee K."/>
            <person name="Yoon S.-H."/>
            <person name="Perez-Pantoja D."/>
            <person name="Moore E.R.B."/>
        </authorList>
    </citation>
    <scope>NUCLEOTIDE SEQUENCE [LARGE SCALE GENOMIC DNA]</scope>
    <source>
        <strain evidence="2">CCUG 49340</strain>
        <plasmid evidence="1 2">pRK1-1</plasmid>
    </source>
</reference>
<evidence type="ECO:0000313" key="2">
    <source>
        <dbReference type="Proteomes" id="UP000397656"/>
    </source>
</evidence>